<name>A0A0V1HTQ5_9BILA</name>
<organism evidence="1 2">
    <name type="scientific">Trichinella zimbabwensis</name>
    <dbReference type="NCBI Taxonomy" id="268475"/>
    <lineage>
        <taxon>Eukaryota</taxon>
        <taxon>Metazoa</taxon>
        <taxon>Ecdysozoa</taxon>
        <taxon>Nematoda</taxon>
        <taxon>Enoplea</taxon>
        <taxon>Dorylaimia</taxon>
        <taxon>Trichinellida</taxon>
        <taxon>Trichinellidae</taxon>
        <taxon>Trichinella</taxon>
    </lineage>
</organism>
<dbReference type="AlphaFoldDB" id="A0A0V1HTQ5"/>
<protein>
    <submittedName>
        <fullName evidence="1">Uncharacterized protein</fullName>
    </submittedName>
</protein>
<sequence>MRLDDNGSTGFIIVEVDHEYRNTYESREGKKRKWARNFHSSTMAAAHRWVARACIPEQVKAEISIVDRRSGQLLHRCWTEMTAEMFAQEAVLFLGTAAQARAASQAVCLYLVTLANQEGVGLQVL</sequence>
<comment type="caution">
    <text evidence="1">The sequence shown here is derived from an EMBL/GenBank/DDBJ whole genome shotgun (WGS) entry which is preliminary data.</text>
</comment>
<dbReference type="EMBL" id="JYDP01000032">
    <property type="protein sequence ID" value="KRZ13490.1"/>
    <property type="molecule type" value="Genomic_DNA"/>
</dbReference>
<accession>A0A0V1HTQ5</accession>
<gene>
    <name evidence="1" type="ORF">T11_6141</name>
</gene>
<evidence type="ECO:0000313" key="2">
    <source>
        <dbReference type="Proteomes" id="UP000055024"/>
    </source>
</evidence>
<evidence type="ECO:0000313" key="1">
    <source>
        <dbReference type="EMBL" id="KRZ13490.1"/>
    </source>
</evidence>
<reference evidence="1 2" key="1">
    <citation type="submission" date="2015-01" db="EMBL/GenBank/DDBJ databases">
        <title>Evolution of Trichinella species and genotypes.</title>
        <authorList>
            <person name="Korhonen P.K."/>
            <person name="Edoardo P."/>
            <person name="Giuseppe L.R."/>
            <person name="Gasser R.B."/>
        </authorList>
    </citation>
    <scope>NUCLEOTIDE SEQUENCE [LARGE SCALE GENOMIC DNA]</scope>
    <source>
        <strain evidence="1">ISS1029</strain>
    </source>
</reference>
<keyword evidence="2" id="KW-1185">Reference proteome</keyword>
<dbReference type="Proteomes" id="UP000055024">
    <property type="component" value="Unassembled WGS sequence"/>
</dbReference>
<proteinExistence type="predicted"/>